<dbReference type="Proteomes" id="UP001552299">
    <property type="component" value="Unassembled WGS sequence"/>
</dbReference>
<evidence type="ECO:0000313" key="2">
    <source>
        <dbReference type="Proteomes" id="UP001552299"/>
    </source>
</evidence>
<comment type="caution">
    <text evidence="1">The sequence shown here is derived from an EMBL/GenBank/DDBJ whole genome shotgun (WGS) entry which is preliminary data.</text>
</comment>
<organism evidence="1 2">
    <name type="scientific">Dendrobium thyrsiflorum</name>
    <name type="common">Pinecone-like raceme dendrobium</name>
    <name type="synonym">Orchid</name>
    <dbReference type="NCBI Taxonomy" id="117978"/>
    <lineage>
        <taxon>Eukaryota</taxon>
        <taxon>Viridiplantae</taxon>
        <taxon>Streptophyta</taxon>
        <taxon>Embryophyta</taxon>
        <taxon>Tracheophyta</taxon>
        <taxon>Spermatophyta</taxon>
        <taxon>Magnoliopsida</taxon>
        <taxon>Liliopsida</taxon>
        <taxon>Asparagales</taxon>
        <taxon>Orchidaceae</taxon>
        <taxon>Epidendroideae</taxon>
        <taxon>Malaxideae</taxon>
        <taxon>Dendrobiinae</taxon>
        <taxon>Dendrobium</taxon>
    </lineage>
</organism>
<evidence type="ECO:0000313" key="1">
    <source>
        <dbReference type="EMBL" id="KAL0926299.1"/>
    </source>
</evidence>
<proteinExistence type="predicted"/>
<accession>A0ABD0VMZ9</accession>
<protein>
    <submittedName>
        <fullName evidence="1">Uncharacterized protein</fullName>
    </submittedName>
</protein>
<dbReference type="AlphaFoldDB" id="A0ABD0VMZ9"/>
<keyword evidence="2" id="KW-1185">Reference proteome</keyword>
<reference evidence="1 2" key="1">
    <citation type="journal article" date="2024" name="Plant Biotechnol. J.">
        <title>Dendrobium thyrsiflorum genome and its molecular insights into genes involved in important horticultural traits.</title>
        <authorList>
            <person name="Chen B."/>
            <person name="Wang J.Y."/>
            <person name="Zheng P.J."/>
            <person name="Li K.L."/>
            <person name="Liang Y.M."/>
            <person name="Chen X.F."/>
            <person name="Zhang C."/>
            <person name="Zhao X."/>
            <person name="He X."/>
            <person name="Zhang G.Q."/>
            <person name="Liu Z.J."/>
            <person name="Xu Q."/>
        </authorList>
    </citation>
    <scope>NUCLEOTIDE SEQUENCE [LARGE SCALE GENOMIC DNA]</scope>
    <source>
        <strain evidence="1">GZMU011</strain>
    </source>
</reference>
<dbReference type="EMBL" id="JANQDX010000003">
    <property type="protein sequence ID" value="KAL0926299.1"/>
    <property type="molecule type" value="Genomic_DNA"/>
</dbReference>
<sequence>MAHRDFNVVDLIIRYIEHLTSIRDPSHKRKPNLALRHIIAYVLKSKYNIKYPAPPDYLLAFFSNSSFHILHNSHHHPVHKEAMVEEERPIPAPIPIHHNSSMTRTWPGFAISLSHSTVSFSHNHLLLLINVPLIFSLDHKLTFKSAQDWIILYNRDRTMYRMIAMDDKYSVATYLNKINY</sequence>
<name>A0ABD0VMZ9_DENTH</name>
<gene>
    <name evidence="1" type="ORF">M5K25_002516</name>
</gene>